<dbReference type="InterPro" id="IPR050848">
    <property type="entry name" value="Homeobox_TF"/>
</dbReference>
<evidence type="ECO:0000313" key="4">
    <source>
        <dbReference type="Proteomes" id="UP000198287"/>
    </source>
</evidence>
<dbReference type="PANTHER" id="PTHR24333">
    <property type="entry name" value="HOMEO BOX HB9 LIKE A-RELATED"/>
    <property type="match status" value="1"/>
</dbReference>
<dbReference type="GO" id="GO:0005634">
    <property type="term" value="C:nucleus"/>
    <property type="evidence" value="ECO:0007669"/>
    <property type="project" value="UniProtKB-SubCell"/>
</dbReference>
<evidence type="ECO:0000313" key="3">
    <source>
        <dbReference type="EMBL" id="OXA64201.1"/>
    </source>
</evidence>
<dbReference type="PANTHER" id="PTHR24333:SF9">
    <property type="entry name" value="HOMEOBOX DOMAIN-CONTAINING PROTEIN"/>
    <property type="match status" value="1"/>
</dbReference>
<protein>
    <submittedName>
        <fullName evidence="3">Homeobox protein ceh-19</fullName>
    </submittedName>
</protein>
<dbReference type="EMBL" id="LNIX01000001">
    <property type="protein sequence ID" value="OXA64201.1"/>
    <property type="molecule type" value="Genomic_DNA"/>
</dbReference>
<keyword evidence="4" id="KW-1185">Reference proteome</keyword>
<keyword evidence="3" id="KW-0238">DNA-binding</keyword>
<evidence type="ECO:0000256" key="2">
    <source>
        <dbReference type="SAM" id="MobiDB-lite"/>
    </source>
</evidence>
<dbReference type="Gene3D" id="1.10.10.60">
    <property type="entry name" value="Homeodomain-like"/>
    <property type="match status" value="1"/>
</dbReference>
<evidence type="ECO:0000256" key="1">
    <source>
        <dbReference type="ARBA" id="ARBA00004123"/>
    </source>
</evidence>
<gene>
    <name evidence="3" type="ORF">Fcan01_02377</name>
</gene>
<reference evidence="3 4" key="1">
    <citation type="submission" date="2015-12" db="EMBL/GenBank/DDBJ databases">
        <title>The genome of Folsomia candida.</title>
        <authorList>
            <person name="Faddeeva A."/>
            <person name="Derks M.F."/>
            <person name="Anvar Y."/>
            <person name="Smit S."/>
            <person name="Van Straalen N."/>
            <person name="Roelofs D."/>
        </authorList>
    </citation>
    <scope>NUCLEOTIDE SEQUENCE [LARGE SCALE GENOMIC DNA]</scope>
    <source>
        <strain evidence="3 4">VU population</strain>
        <tissue evidence="3">Whole body</tissue>
    </source>
</reference>
<sequence length="322" mass="35594">MSSESLNLKISTGPILNLMDSSLQEDNNLVHQKGIPISKTNSFSIDSILKSGKNMETEDSSNHDSDYYCEDTNGHQDETIEIESISSVASNNDRVEYTDDIEDSQFGGRGQVDNCRVQVFEKNRMHVVATSRGGEFRGSSGGDAMASVLRPFPMYSSLSVQPLLTASGCSTLDYGQLCMSNLFPFAMGNPLAVNNPWQNKPPLLGLQAPKPSGRRARKPGLDRKPRQAYSAKQLERLESEFKNDKYLRRTKWKKQMTARFKLAQRQGLGPHIYNSYSSAFAALSPYYTPSLFATSAPLSSGLTVNNASSSEHSDSQIKHDLD</sequence>
<dbReference type="AlphaFoldDB" id="A0A226F4T7"/>
<feature type="region of interest" description="Disordered" evidence="2">
    <location>
        <begin position="202"/>
        <end position="229"/>
    </location>
</feature>
<dbReference type="OrthoDB" id="5330228at2759"/>
<keyword evidence="3" id="KW-0371">Homeobox</keyword>
<dbReference type="STRING" id="158441.A0A226F4T7"/>
<organism evidence="3 4">
    <name type="scientific">Folsomia candida</name>
    <name type="common">Springtail</name>
    <dbReference type="NCBI Taxonomy" id="158441"/>
    <lineage>
        <taxon>Eukaryota</taxon>
        <taxon>Metazoa</taxon>
        <taxon>Ecdysozoa</taxon>
        <taxon>Arthropoda</taxon>
        <taxon>Hexapoda</taxon>
        <taxon>Collembola</taxon>
        <taxon>Entomobryomorpha</taxon>
        <taxon>Isotomoidea</taxon>
        <taxon>Isotomidae</taxon>
        <taxon>Proisotominae</taxon>
        <taxon>Folsomia</taxon>
    </lineage>
</organism>
<dbReference type="GO" id="GO:0003677">
    <property type="term" value="F:DNA binding"/>
    <property type="evidence" value="ECO:0007669"/>
    <property type="project" value="UniProtKB-KW"/>
</dbReference>
<name>A0A226F4T7_FOLCA</name>
<comment type="subcellular location">
    <subcellularLocation>
        <location evidence="1">Nucleus</location>
    </subcellularLocation>
</comment>
<dbReference type="Proteomes" id="UP000198287">
    <property type="component" value="Unassembled WGS sequence"/>
</dbReference>
<accession>A0A226F4T7</accession>
<proteinExistence type="predicted"/>
<feature type="compositionally biased region" description="Basic and acidic residues" evidence="2">
    <location>
        <begin position="311"/>
        <end position="322"/>
    </location>
</feature>
<feature type="region of interest" description="Disordered" evidence="2">
    <location>
        <begin position="302"/>
        <end position="322"/>
    </location>
</feature>
<comment type="caution">
    <text evidence="3">The sequence shown here is derived from an EMBL/GenBank/DDBJ whole genome shotgun (WGS) entry which is preliminary data.</text>
</comment>